<dbReference type="SUPFAM" id="SSF47353">
    <property type="entry name" value="Retrovirus capsid dimerization domain-like"/>
    <property type="match status" value="1"/>
</dbReference>
<keyword evidence="1" id="KW-0539">Nucleus</keyword>
<dbReference type="PANTHER" id="PTHR45935">
    <property type="entry name" value="PROTEIN ZBED8-RELATED"/>
    <property type="match status" value="1"/>
</dbReference>
<accession>A0ABQ7TLH4</accession>
<evidence type="ECO:0000313" key="4">
    <source>
        <dbReference type="EMBL" id="KAH0630642.1"/>
    </source>
</evidence>
<evidence type="ECO:0000256" key="1">
    <source>
        <dbReference type="ARBA" id="ARBA00023242"/>
    </source>
</evidence>
<gene>
    <name evidence="4" type="ORF">JD844_013893</name>
</gene>
<evidence type="ECO:0000313" key="5">
    <source>
        <dbReference type="Proteomes" id="UP000826234"/>
    </source>
</evidence>
<sequence length="294" mass="33441">METALEPKLKTEELNAPSSEGERRANMIRAGRSVEFWERTEEGVPSEKAFDPYFESQCFWQFGYQEAEGPREVCHRLHTLCRQWLKPERHTKAEILDLVILDQFLAILPPEMAGWVKECEAETCSQAVALAEGFLLSQVNEKKQKKHQDGDVLKDQEVPSDTGQRMLTRWIKLDGNRGIPPPGDGSRMLVRCSISSLCEDVEMASVQKDQGSENGGAPWKEWPKTTRYKEGEEQSMRMEAEQNRKNQCSADSCDIPVQGKTDDSREIRKCRVGITWPVQLCSGLGLLLVLRQLK</sequence>
<feature type="domain" description="SCAN box" evidence="3">
    <location>
        <begin position="57"/>
        <end position="134"/>
    </location>
</feature>
<dbReference type="Proteomes" id="UP000826234">
    <property type="component" value="Unassembled WGS sequence"/>
</dbReference>
<proteinExistence type="predicted"/>
<dbReference type="CDD" id="cd07936">
    <property type="entry name" value="SCAN"/>
    <property type="match status" value="1"/>
</dbReference>
<evidence type="ECO:0000259" key="3">
    <source>
        <dbReference type="PROSITE" id="PS50804"/>
    </source>
</evidence>
<dbReference type="Gene3D" id="1.10.4020.10">
    <property type="entry name" value="DNA breaking-rejoining enzymes"/>
    <property type="match status" value="1"/>
</dbReference>
<feature type="region of interest" description="Disordered" evidence="2">
    <location>
        <begin position="1"/>
        <end position="24"/>
    </location>
</feature>
<dbReference type="EMBL" id="JAIPUX010000439">
    <property type="protein sequence ID" value="KAH0630642.1"/>
    <property type="molecule type" value="Genomic_DNA"/>
</dbReference>
<name>A0ABQ7TLH4_PHRPL</name>
<keyword evidence="5" id="KW-1185">Reference proteome</keyword>
<dbReference type="InterPro" id="IPR003309">
    <property type="entry name" value="SCAN_dom"/>
</dbReference>
<dbReference type="Pfam" id="PF02023">
    <property type="entry name" value="SCAN"/>
    <property type="match status" value="1"/>
</dbReference>
<comment type="caution">
    <text evidence="4">The sequence shown here is derived from an EMBL/GenBank/DDBJ whole genome shotgun (WGS) entry which is preliminary data.</text>
</comment>
<organism evidence="4 5">
    <name type="scientific">Phrynosoma platyrhinos</name>
    <name type="common">Desert horned lizard</name>
    <dbReference type="NCBI Taxonomy" id="52577"/>
    <lineage>
        <taxon>Eukaryota</taxon>
        <taxon>Metazoa</taxon>
        <taxon>Chordata</taxon>
        <taxon>Craniata</taxon>
        <taxon>Vertebrata</taxon>
        <taxon>Euteleostomi</taxon>
        <taxon>Lepidosauria</taxon>
        <taxon>Squamata</taxon>
        <taxon>Bifurcata</taxon>
        <taxon>Unidentata</taxon>
        <taxon>Episquamata</taxon>
        <taxon>Toxicofera</taxon>
        <taxon>Iguania</taxon>
        <taxon>Phrynosomatidae</taxon>
        <taxon>Phrynosomatinae</taxon>
        <taxon>Phrynosoma</taxon>
    </lineage>
</organism>
<dbReference type="PROSITE" id="PS50804">
    <property type="entry name" value="SCAN_BOX"/>
    <property type="match status" value="1"/>
</dbReference>
<protein>
    <recommendedName>
        <fullName evidence="3">SCAN box domain-containing protein</fullName>
    </recommendedName>
</protein>
<dbReference type="SMART" id="SM00431">
    <property type="entry name" value="SCAN"/>
    <property type="match status" value="1"/>
</dbReference>
<dbReference type="InterPro" id="IPR038269">
    <property type="entry name" value="SCAN_sf"/>
</dbReference>
<dbReference type="PANTHER" id="PTHR45935:SF15">
    <property type="entry name" value="SCAN BOX DOMAIN-CONTAINING PROTEIN"/>
    <property type="match status" value="1"/>
</dbReference>
<feature type="compositionally biased region" description="Basic and acidic residues" evidence="2">
    <location>
        <begin position="1"/>
        <end position="13"/>
    </location>
</feature>
<dbReference type="InterPro" id="IPR050916">
    <property type="entry name" value="SCAN-C2H2_zinc_finger"/>
</dbReference>
<evidence type="ECO:0000256" key="2">
    <source>
        <dbReference type="SAM" id="MobiDB-lite"/>
    </source>
</evidence>
<reference evidence="4 5" key="1">
    <citation type="journal article" date="2022" name="Gigascience">
        <title>A chromosome-level genome assembly and annotation of the desert horned lizard, Phrynosoma platyrhinos, provides insight into chromosomal rearrangements among reptiles.</title>
        <authorList>
            <person name="Koochekian N."/>
            <person name="Ascanio A."/>
            <person name="Farleigh K."/>
            <person name="Card D.C."/>
            <person name="Schield D.R."/>
            <person name="Castoe T.A."/>
            <person name="Jezkova T."/>
        </authorList>
    </citation>
    <scope>NUCLEOTIDE SEQUENCE [LARGE SCALE GENOMIC DNA]</scope>
    <source>
        <strain evidence="4">NK-2021</strain>
    </source>
</reference>